<evidence type="ECO:0000313" key="2">
    <source>
        <dbReference type="Proteomes" id="UP000004994"/>
    </source>
</evidence>
<organism evidence="1">
    <name type="scientific">Solanum lycopersicum</name>
    <name type="common">Tomato</name>
    <name type="synonym">Lycopersicon esculentum</name>
    <dbReference type="NCBI Taxonomy" id="4081"/>
    <lineage>
        <taxon>Eukaryota</taxon>
        <taxon>Viridiplantae</taxon>
        <taxon>Streptophyta</taxon>
        <taxon>Embryophyta</taxon>
        <taxon>Tracheophyta</taxon>
        <taxon>Spermatophyta</taxon>
        <taxon>Magnoliopsida</taxon>
        <taxon>eudicotyledons</taxon>
        <taxon>Gunneridae</taxon>
        <taxon>Pentapetalae</taxon>
        <taxon>asterids</taxon>
        <taxon>lamiids</taxon>
        <taxon>Solanales</taxon>
        <taxon>Solanaceae</taxon>
        <taxon>Solanoideae</taxon>
        <taxon>Solaneae</taxon>
        <taxon>Solanum</taxon>
        <taxon>Solanum subgen. Lycopersicon</taxon>
    </lineage>
</organism>
<dbReference type="AlphaFoldDB" id="A0A3Q7FBR6"/>
<evidence type="ECO:0000313" key="1">
    <source>
        <dbReference type="EnsemblPlants" id="Solyc02g090440.3.1"/>
    </source>
</evidence>
<dbReference type="InParanoid" id="A0A3Q7FBR6"/>
<name>A0A3Q7FBR6_SOLLC</name>
<keyword evidence="2" id="KW-1185">Reference proteome</keyword>
<reference evidence="1" key="2">
    <citation type="submission" date="2019-01" db="UniProtKB">
        <authorList>
            <consortium name="EnsemblPlants"/>
        </authorList>
    </citation>
    <scope>IDENTIFICATION</scope>
    <source>
        <strain evidence="1">cv. Heinz 1706</strain>
    </source>
</reference>
<accession>A0A3Q7FBR6</accession>
<reference evidence="1" key="1">
    <citation type="journal article" date="2012" name="Nature">
        <title>The tomato genome sequence provides insights into fleshy fruit evolution.</title>
        <authorList>
            <consortium name="Tomato Genome Consortium"/>
        </authorList>
    </citation>
    <scope>NUCLEOTIDE SEQUENCE [LARGE SCALE GENOMIC DNA]</scope>
    <source>
        <strain evidence="1">cv. Heinz 1706</strain>
    </source>
</reference>
<protein>
    <submittedName>
        <fullName evidence="1">Uncharacterized protein</fullName>
    </submittedName>
</protein>
<proteinExistence type="predicted"/>
<dbReference type="EnsemblPlants" id="Solyc02g090440.3.1">
    <property type="protein sequence ID" value="Solyc02g090440.3.1"/>
    <property type="gene ID" value="Solyc02g090440.3"/>
</dbReference>
<sequence>MDPPQVETMDISSKSYPPIEDEQDKIVDQCCSCFYDCTNCLLDYLCCYDFWCS</sequence>
<dbReference type="Proteomes" id="UP000004994">
    <property type="component" value="Chromosome 2"/>
</dbReference>
<dbReference type="OMA" id="ECTGSIF"/>
<dbReference type="Gramene" id="Solyc02g090440.3.1">
    <property type="protein sequence ID" value="Solyc02g090440.3.1"/>
    <property type="gene ID" value="Solyc02g090440.3"/>
</dbReference>
<dbReference type="PaxDb" id="4081-Solyc02g090440.2.1"/>